<dbReference type="SUPFAM" id="SSF64268">
    <property type="entry name" value="PX domain"/>
    <property type="match status" value="1"/>
</dbReference>
<sequence>MFNAPRLSQNRYQSSNNGFGGASSSFLEDSVNPLTSSSYDGLDPWSAAPTPPPPEVSSSFANVIADATVPAIYTKAFAAVDPNATGEVSVNSLVRVMSTSSLPAATIEKVNHNEIYRVAISINDSPQIVNLVSSKPRVSKLEFFVALALVAFAQESRELSIEQVAAHAQQNTLPEPVLDLSALSATTSARRTPDIPIRSPAPAYSSDDPWNSTNRVIAGASAANGPASSVAGSGLPSGWWKRQETVSVSILGQQGFILNRYMLYQIQHDRGSPVPRRYSEFVWLWDCLVKRYPFRILPSLPPKRVGPDENFIQQRRKGLSRFLNYVVNHPVIKEDGLLAVFLGEPSLEAWRKQHPLISLDEESASKHLDRVEEMSIPSDLEEKLAIVRKKIQNVIEQWQKLCFIAERLIRRREGAASDLQRFSLTLSALNEVNAECWRGEDCELCSGVRTGLDTVGSHAQHASDLLEQRSRALMNNTLESMKAQRDLYIAVRDLYIRHDRLSGDQVEKLKKRVEQNSSKLEGLKSSQKDGWQTEAEKYIGLIEKDQAAIAAALSRRVFVRHCMWHELRVVLHNRENALLTQAVQLFAREEASFSKAFSSNWVSLTEGVENMPFE</sequence>
<evidence type="ECO:0000313" key="11">
    <source>
        <dbReference type="EMBL" id="KZT39400.1"/>
    </source>
</evidence>
<dbReference type="GO" id="GO:0042147">
    <property type="term" value="P:retrograde transport, endosome to Golgi"/>
    <property type="evidence" value="ECO:0007669"/>
    <property type="project" value="InterPro"/>
</dbReference>
<dbReference type="PANTHER" id="PTHR47554:SF1">
    <property type="entry name" value="SORTING NEXIN MVP1"/>
    <property type="match status" value="1"/>
</dbReference>
<comment type="function">
    <text evidence="1">Required for vacuolar protein sorting.</text>
</comment>
<dbReference type="InterPro" id="IPR036871">
    <property type="entry name" value="PX_dom_sf"/>
</dbReference>
<evidence type="ECO:0000259" key="10">
    <source>
        <dbReference type="PROSITE" id="PS50195"/>
    </source>
</evidence>
<dbReference type="EMBL" id="KV428047">
    <property type="protein sequence ID" value="KZT39400.1"/>
    <property type="molecule type" value="Genomic_DNA"/>
</dbReference>
<dbReference type="GO" id="GO:0005829">
    <property type="term" value="C:cytosol"/>
    <property type="evidence" value="ECO:0007669"/>
    <property type="project" value="GOC"/>
</dbReference>
<keyword evidence="6" id="KW-0813">Transport</keyword>
<evidence type="ECO:0000256" key="9">
    <source>
        <dbReference type="ARBA" id="ARBA00023136"/>
    </source>
</evidence>
<dbReference type="Gene3D" id="3.30.1520.10">
    <property type="entry name" value="Phox-like domain"/>
    <property type="match status" value="1"/>
</dbReference>
<dbReference type="OrthoDB" id="10064318at2759"/>
<dbReference type="Pfam" id="PF19566">
    <property type="entry name" value="Snx8_BAR_dom"/>
    <property type="match status" value="1"/>
</dbReference>
<accession>A0A166EB70</accession>
<evidence type="ECO:0000313" key="12">
    <source>
        <dbReference type="Proteomes" id="UP000076798"/>
    </source>
</evidence>
<organism evidence="11 12">
    <name type="scientific">Sistotremastrum suecicum HHB10207 ss-3</name>
    <dbReference type="NCBI Taxonomy" id="1314776"/>
    <lineage>
        <taxon>Eukaryota</taxon>
        <taxon>Fungi</taxon>
        <taxon>Dikarya</taxon>
        <taxon>Basidiomycota</taxon>
        <taxon>Agaricomycotina</taxon>
        <taxon>Agaricomycetes</taxon>
        <taxon>Sistotremastrales</taxon>
        <taxon>Sistotremastraceae</taxon>
        <taxon>Sistotremastrum</taxon>
    </lineage>
</organism>
<dbReference type="Gene3D" id="1.20.1270.60">
    <property type="entry name" value="Arfaptin homology (AH) domain/BAR domain"/>
    <property type="match status" value="1"/>
</dbReference>
<dbReference type="Proteomes" id="UP000076798">
    <property type="component" value="Unassembled WGS sequence"/>
</dbReference>
<keyword evidence="9" id="KW-0472">Membrane</keyword>
<dbReference type="CDD" id="cd07597">
    <property type="entry name" value="BAR_SNX8"/>
    <property type="match status" value="1"/>
</dbReference>
<gene>
    <name evidence="11" type="ORF">SISSUDRAFT_984892</name>
</gene>
<dbReference type="InterPro" id="IPR045734">
    <property type="entry name" value="Snx8_BAR_dom"/>
</dbReference>
<comment type="similarity">
    <text evidence="4">Belongs to the sorting nexin family.</text>
</comment>
<protein>
    <recommendedName>
        <fullName evidence="5">Sorting nexin MVP1</fullName>
    </recommendedName>
</protein>
<dbReference type="GO" id="GO:0032266">
    <property type="term" value="F:phosphatidylinositol-3-phosphate binding"/>
    <property type="evidence" value="ECO:0007669"/>
    <property type="project" value="TreeGrafter"/>
</dbReference>
<keyword evidence="7" id="KW-0963">Cytoplasm</keyword>
<dbReference type="GO" id="GO:0005768">
    <property type="term" value="C:endosome"/>
    <property type="evidence" value="ECO:0007669"/>
    <property type="project" value="TreeGrafter"/>
</dbReference>
<dbReference type="GO" id="GO:0016020">
    <property type="term" value="C:membrane"/>
    <property type="evidence" value="ECO:0007669"/>
    <property type="project" value="UniProtKB-SubCell"/>
</dbReference>
<evidence type="ECO:0000256" key="6">
    <source>
        <dbReference type="ARBA" id="ARBA00022448"/>
    </source>
</evidence>
<evidence type="ECO:0000256" key="4">
    <source>
        <dbReference type="ARBA" id="ARBA00010883"/>
    </source>
</evidence>
<evidence type="ECO:0000256" key="8">
    <source>
        <dbReference type="ARBA" id="ARBA00022927"/>
    </source>
</evidence>
<feature type="domain" description="PX" evidence="10">
    <location>
        <begin position="242"/>
        <end position="348"/>
    </location>
</feature>
<dbReference type="AlphaFoldDB" id="A0A166EB70"/>
<evidence type="ECO:0000256" key="2">
    <source>
        <dbReference type="ARBA" id="ARBA00004287"/>
    </source>
</evidence>
<dbReference type="InterPro" id="IPR028662">
    <property type="entry name" value="SNX8/Mvp1"/>
</dbReference>
<dbReference type="InterPro" id="IPR001683">
    <property type="entry name" value="PX_dom"/>
</dbReference>
<dbReference type="GO" id="GO:0006623">
    <property type="term" value="P:protein targeting to vacuole"/>
    <property type="evidence" value="ECO:0007669"/>
    <property type="project" value="TreeGrafter"/>
</dbReference>
<dbReference type="PANTHER" id="PTHR47554">
    <property type="entry name" value="SORTING NEXIN MVP1"/>
    <property type="match status" value="1"/>
</dbReference>
<evidence type="ECO:0000256" key="3">
    <source>
        <dbReference type="ARBA" id="ARBA00004496"/>
    </source>
</evidence>
<evidence type="ECO:0000256" key="1">
    <source>
        <dbReference type="ARBA" id="ARBA00002474"/>
    </source>
</evidence>
<evidence type="ECO:0000256" key="7">
    <source>
        <dbReference type="ARBA" id="ARBA00022490"/>
    </source>
</evidence>
<dbReference type="STRING" id="1314776.A0A166EB70"/>
<dbReference type="SMART" id="SM00312">
    <property type="entry name" value="PX"/>
    <property type="match status" value="1"/>
</dbReference>
<reference evidence="11 12" key="1">
    <citation type="journal article" date="2016" name="Mol. Biol. Evol.">
        <title>Comparative Genomics of Early-Diverging Mushroom-Forming Fungi Provides Insights into the Origins of Lignocellulose Decay Capabilities.</title>
        <authorList>
            <person name="Nagy L.G."/>
            <person name="Riley R."/>
            <person name="Tritt A."/>
            <person name="Adam C."/>
            <person name="Daum C."/>
            <person name="Floudas D."/>
            <person name="Sun H."/>
            <person name="Yadav J.S."/>
            <person name="Pangilinan J."/>
            <person name="Larsson K.H."/>
            <person name="Matsuura K."/>
            <person name="Barry K."/>
            <person name="Labutti K."/>
            <person name="Kuo R."/>
            <person name="Ohm R.A."/>
            <person name="Bhattacharya S.S."/>
            <person name="Shirouzu T."/>
            <person name="Yoshinaga Y."/>
            <person name="Martin F.M."/>
            <person name="Grigoriev I.V."/>
            <person name="Hibbett D.S."/>
        </authorList>
    </citation>
    <scope>NUCLEOTIDE SEQUENCE [LARGE SCALE GENOMIC DNA]</scope>
    <source>
        <strain evidence="11 12">HHB10207 ss-3</strain>
    </source>
</reference>
<name>A0A166EB70_9AGAM</name>
<dbReference type="Pfam" id="PF00787">
    <property type="entry name" value="PX"/>
    <property type="match status" value="1"/>
</dbReference>
<keyword evidence="12" id="KW-1185">Reference proteome</keyword>
<dbReference type="InterPro" id="IPR027267">
    <property type="entry name" value="AH/BAR_dom_sf"/>
</dbReference>
<dbReference type="Gene3D" id="1.10.238.10">
    <property type="entry name" value="EF-hand"/>
    <property type="match status" value="1"/>
</dbReference>
<keyword evidence="8" id="KW-0653">Protein transport</keyword>
<dbReference type="PROSITE" id="PS50195">
    <property type="entry name" value="PX"/>
    <property type="match status" value="1"/>
</dbReference>
<evidence type="ECO:0000256" key="5">
    <source>
        <dbReference type="ARBA" id="ARBA00014268"/>
    </source>
</evidence>
<comment type="subcellular location">
    <subcellularLocation>
        <location evidence="3">Cytoplasm</location>
    </subcellularLocation>
    <subcellularLocation>
        <location evidence="2">Membrane</location>
        <topology evidence="2">Peripheral membrane protein</topology>
        <orientation evidence="2">Cytoplasmic side</orientation>
    </subcellularLocation>
</comment>
<proteinExistence type="inferred from homology"/>